<reference evidence="3" key="1">
    <citation type="submission" date="2017-09" db="EMBL/GenBank/DDBJ databases">
        <title>Depth-based differentiation of microbial function through sediment-hosted aquifers and enrichment of novel symbionts in the deep terrestrial subsurface.</title>
        <authorList>
            <person name="Probst A.J."/>
            <person name="Ladd B."/>
            <person name="Jarett J.K."/>
            <person name="Geller-Mcgrath D.E."/>
            <person name="Sieber C.M.K."/>
            <person name="Emerson J.B."/>
            <person name="Anantharaman K."/>
            <person name="Thomas B.C."/>
            <person name="Malmstrom R."/>
            <person name="Stieglmeier M."/>
            <person name="Klingl A."/>
            <person name="Woyke T."/>
            <person name="Ryan C.M."/>
            <person name="Banfield J.F."/>
        </authorList>
    </citation>
    <scope>NUCLEOTIDE SEQUENCE [LARGE SCALE GENOMIC DNA]</scope>
</reference>
<name>A0A2M7X078_UNCKA</name>
<dbReference type="Gene3D" id="2.70.70.10">
    <property type="entry name" value="Glucose Permease (Domain IIA)"/>
    <property type="match status" value="1"/>
</dbReference>
<dbReference type="PANTHER" id="PTHR21666">
    <property type="entry name" value="PEPTIDASE-RELATED"/>
    <property type="match status" value="1"/>
</dbReference>
<dbReference type="InterPro" id="IPR011055">
    <property type="entry name" value="Dup_hybrid_motif"/>
</dbReference>
<feature type="domain" description="M23ase beta-sheet core" evidence="1">
    <location>
        <begin position="60"/>
        <end position="159"/>
    </location>
</feature>
<dbReference type="GO" id="GO:0004222">
    <property type="term" value="F:metalloendopeptidase activity"/>
    <property type="evidence" value="ECO:0007669"/>
    <property type="project" value="TreeGrafter"/>
</dbReference>
<dbReference type="InterPro" id="IPR050570">
    <property type="entry name" value="Cell_wall_metabolism_enzyme"/>
</dbReference>
<dbReference type="Pfam" id="PF01551">
    <property type="entry name" value="Peptidase_M23"/>
    <property type="match status" value="1"/>
</dbReference>
<comment type="caution">
    <text evidence="2">The sequence shown here is derived from an EMBL/GenBank/DDBJ whole genome shotgun (WGS) entry which is preliminary data.</text>
</comment>
<evidence type="ECO:0000259" key="1">
    <source>
        <dbReference type="Pfam" id="PF01551"/>
    </source>
</evidence>
<dbReference type="SUPFAM" id="SSF51261">
    <property type="entry name" value="Duplicated hybrid motif"/>
    <property type="match status" value="1"/>
</dbReference>
<gene>
    <name evidence="2" type="ORF">CO179_05190</name>
</gene>
<dbReference type="PANTHER" id="PTHR21666:SF270">
    <property type="entry name" value="MUREIN HYDROLASE ACTIVATOR ENVC"/>
    <property type="match status" value="1"/>
</dbReference>
<sequence length="193" mass="21131">MNTTASARKAVIVAIFAILAIAVTPIISYAAPEGYILPFAGRLNISTGPRCFLHYGYNAEAIDFSGPWNYAIRASKSGVAYFNWESVGGNVVKMYHSDGLISTYAHLSGYEPNKYWAYRNTGNNGIWVNQGDVIGYMGNSGSGATGVHLHFAVHDRYGNPIRVHDMPGMVWNDGNPWDSGCVMNNRPEGYAQR</sequence>
<dbReference type="AlphaFoldDB" id="A0A2M7X078"/>
<evidence type="ECO:0000313" key="2">
    <source>
        <dbReference type="EMBL" id="PJA39404.1"/>
    </source>
</evidence>
<dbReference type="InterPro" id="IPR016047">
    <property type="entry name" value="M23ase_b-sheet_dom"/>
</dbReference>
<accession>A0A2M7X078</accession>
<proteinExistence type="predicted"/>
<dbReference type="EMBL" id="PFWZ01000178">
    <property type="protein sequence ID" value="PJA39404.1"/>
    <property type="molecule type" value="Genomic_DNA"/>
</dbReference>
<evidence type="ECO:0000313" key="3">
    <source>
        <dbReference type="Proteomes" id="UP000231195"/>
    </source>
</evidence>
<organism evidence="2 3">
    <name type="scientific">candidate division WWE3 bacterium CG_4_9_14_3_um_filter_39_7</name>
    <dbReference type="NCBI Taxonomy" id="1975080"/>
    <lineage>
        <taxon>Bacteria</taxon>
        <taxon>Katanobacteria</taxon>
    </lineage>
</organism>
<dbReference type="CDD" id="cd12797">
    <property type="entry name" value="M23_peptidase"/>
    <property type="match status" value="1"/>
</dbReference>
<dbReference type="Proteomes" id="UP000231195">
    <property type="component" value="Unassembled WGS sequence"/>
</dbReference>
<protein>
    <recommendedName>
        <fullName evidence="1">M23ase beta-sheet core domain-containing protein</fullName>
    </recommendedName>
</protein>